<dbReference type="PANTHER" id="PTHR43329">
    <property type="entry name" value="EPOXIDE HYDROLASE"/>
    <property type="match status" value="1"/>
</dbReference>
<dbReference type="EC" id="3.8.1.3" evidence="3"/>
<evidence type="ECO:0000256" key="1">
    <source>
        <dbReference type="ARBA" id="ARBA00022801"/>
    </source>
</evidence>
<evidence type="ECO:0000313" key="4">
    <source>
        <dbReference type="Proteomes" id="UP000254919"/>
    </source>
</evidence>
<reference evidence="3 4" key="1">
    <citation type="submission" date="2018-06" db="EMBL/GenBank/DDBJ databases">
        <authorList>
            <consortium name="Pathogen Informatics"/>
            <person name="Doyle S."/>
        </authorList>
    </citation>
    <scope>NUCLEOTIDE SEQUENCE [LARGE SCALE GENOMIC DNA]</scope>
    <source>
        <strain evidence="3 4">NCTC13291</strain>
    </source>
</reference>
<dbReference type="Gene3D" id="3.40.50.1820">
    <property type="entry name" value="alpha/beta hydrolase"/>
    <property type="match status" value="1"/>
</dbReference>
<proteinExistence type="predicted"/>
<dbReference type="InterPro" id="IPR029058">
    <property type="entry name" value="AB_hydrolase_fold"/>
</dbReference>
<protein>
    <submittedName>
        <fullName evidence="3">Haloacetate dehalogenase H-1</fullName>
        <ecNumber evidence="3">3.8.1.3</ecNumber>
    </submittedName>
</protein>
<dbReference type="InterPro" id="IPR000073">
    <property type="entry name" value="AB_hydrolase_1"/>
</dbReference>
<dbReference type="GO" id="GO:0018785">
    <property type="term" value="F:haloacetate dehalogenase activity"/>
    <property type="evidence" value="ECO:0007669"/>
    <property type="project" value="UniProtKB-EC"/>
</dbReference>
<dbReference type="PRINTS" id="PR00412">
    <property type="entry name" value="EPOXHYDRLASE"/>
</dbReference>
<dbReference type="Proteomes" id="UP000254919">
    <property type="component" value="Unassembled WGS sequence"/>
</dbReference>
<dbReference type="EMBL" id="UGVN01000001">
    <property type="protein sequence ID" value="SUE40943.1"/>
    <property type="molecule type" value="Genomic_DNA"/>
</dbReference>
<accession>A0A379N381</accession>
<dbReference type="AlphaFoldDB" id="A0A379N381"/>
<dbReference type="RefSeq" id="WP_019459713.1">
    <property type="nucleotide sequence ID" value="NZ_AP031462.1"/>
</dbReference>
<organism evidence="3 4">
    <name type="scientific">Roseomonas mucosa</name>
    <dbReference type="NCBI Taxonomy" id="207340"/>
    <lineage>
        <taxon>Bacteria</taxon>
        <taxon>Pseudomonadati</taxon>
        <taxon>Pseudomonadota</taxon>
        <taxon>Alphaproteobacteria</taxon>
        <taxon>Acetobacterales</taxon>
        <taxon>Roseomonadaceae</taxon>
        <taxon>Roseomonas</taxon>
    </lineage>
</organism>
<evidence type="ECO:0000313" key="3">
    <source>
        <dbReference type="EMBL" id="SUE40943.1"/>
    </source>
</evidence>
<dbReference type="PRINTS" id="PR00111">
    <property type="entry name" value="ABHYDROLASE"/>
</dbReference>
<feature type="domain" description="AB hydrolase-1" evidence="2">
    <location>
        <begin position="40"/>
        <end position="289"/>
    </location>
</feature>
<evidence type="ECO:0000259" key="2">
    <source>
        <dbReference type="Pfam" id="PF00561"/>
    </source>
</evidence>
<dbReference type="SUPFAM" id="SSF53474">
    <property type="entry name" value="alpha/beta-Hydrolases"/>
    <property type="match status" value="1"/>
</dbReference>
<sequence>MTDARWMPGFRIEDVEIPPGTPHVPPGLRIRTATRGTGFPVLLLHGHPQTLVTWRHVGPALAEAGYAVVATDLRGYGDSGKPAGGERHANYSKRAMAADQVAVMRALGHRRFAVVGHDRGGRVAHRMALDHAEAVERIAVLDIAPTATMYARTDKAFATRYFWWFFLIQPYPLPERMIGADPEFFLRRHIEGQVKIPGATPEAVIQEYLRPYRDPATIHAICEDYRAAAGIDLEHDAADAGSRIRAPLLALWGGRGTVGALYEVLETWREKALDVRGRPLDCGHTPQEECPDDTLRELLAFLPSPSIAADR</sequence>
<keyword evidence="1 3" id="KW-0378">Hydrolase</keyword>
<dbReference type="Pfam" id="PF00561">
    <property type="entry name" value="Abhydrolase_1"/>
    <property type="match status" value="1"/>
</dbReference>
<name>A0A379N381_9PROT</name>
<dbReference type="GeneID" id="99633560"/>
<gene>
    <name evidence="3" type="primary">dehH1</name>
    <name evidence="3" type="ORF">NCTC13291_02517</name>
</gene>
<dbReference type="InterPro" id="IPR000639">
    <property type="entry name" value="Epox_hydrolase-like"/>
</dbReference>